<proteinExistence type="predicted"/>
<reference evidence="1" key="1">
    <citation type="journal article" date="2012" name="Nat. Biotechnol.">
        <title>Draft genome sequence of pigeonpea (Cajanus cajan), an orphan legume crop of resource-poor farmers.</title>
        <authorList>
            <person name="Varshney R.K."/>
            <person name="Chen W."/>
            <person name="Li Y."/>
            <person name="Bharti A.K."/>
            <person name="Saxena R.K."/>
            <person name="Schlueter J.A."/>
            <person name="Donoghue M.T."/>
            <person name="Azam S."/>
            <person name="Fan G."/>
            <person name="Whaley A.M."/>
            <person name="Farmer A.D."/>
            <person name="Sheridan J."/>
            <person name="Iwata A."/>
            <person name="Tuteja R."/>
            <person name="Penmetsa R.V."/>
            <person name="Wu W."/>
            <person name="Upadhyaya H.D."/>
            <person name="Yang S.P."/>
            <person name="Shah T."/>
            <person name="Saxena K.B."/>
            <person name="Michael T."/>
            <person name="McCombie W.R."/>
            <person name="Yang B."/>
            <person name="Zhang G."/>
            <person name="Yang H."/>
            <person name="Wang J."/>
            <person name="Spillane C."/>
            <person name="Cook D.R."/>
            <person name="May G.D."/>
            <person name="Xu X."/>
            <person name="Jackson S.A."/>
        </authorList>
    </citation>
    <scope>NUCLEOTIDE SEQUENCE [LARGE SCALE GENOMIC DNA]</scope>
</reference>
<sequence>MTTQLAFLKPISILSLTRLNEQFQGIRSQILLIESLPSLNRTFTMVIQQERQVLYGIVDESKSLTNVMETKKGNGYGQGRGFGYKQKGRGYKNSDKVCTYCSKLGHTIASCYRKHGYPPSFGRGSSYTNQLESEETKDSTKKISQVKEENDASWMAFTTDQFIGLLALLQQNTLKGSNKGCAVKKIHKHL</sequence>
<accession>A0A151QZ92</accession>
<evidence type="ECO:0000313" key="2">
    <source>
        <dbReference type="Proteomes" id="UP000075243"/>
    </source>
</evidence>
<gene>
    <name evidence="1" type="ORF">KK1_043266</name>
</gene>
<organism evidence="1 2">
    <name type="scientific">Cajanus cajan</name>
    <name type="common">Pigeon pea</name>
    <name type="synonym">Cajanus indicus</name>
    <dbReference type="NCBI Taxonomy" id="3821"/>
    <lineage>
        <taxon>Eukaryota</taxon>
        <taxon>Viridiplantae</taxon>
        <taxon>Streptophyta</taxon>
        <taxon>Embryophyta</taxon>
        <taxon>Tracheophyta</taxon>
        <taxon>Spermatophyta</taxon>
        <taxon>Magnoliopsida</taxon>
        <taxon>eudicotyledons</taxon>
        <taxon>Gunneridae</taxon>
        <taxon>Pentapetalae</taxon>
        <taxon>rosids</taxon>
        <taxon>fabids</taxon>
        <taxon>Fabales</taxon>
        <taxon>Fabaceae</taxon>
        <taxon>Papilionoideae</taxon>
        <taxon>50 kb inversion clade</taxon>
        <taxon>NPAAA clade</taxon>
        <taxon>indigoferoid/millettioid clade</taxon>
        <taxon>Phaseoleae</taxon>
        <taxon>Cajanus</taxon>
    </lineage>
</organism>
<dbReference type="Gramene" id="C.cajan_37838.t">
    <property type="protein sequence ID" value="C.cajan_37838.t.cds1"/>
    <property type="gene ID" value="C.cajan_37838"/>
</dbReference>
<keyword evidence="2" id="KW-1185">Reference proteome</keyword>
<dbReference type="OMA" id="DASWMAF"/>
<evidence type="ECO:0000313" key="1">
    <source>
        <dbReference type="EMBL" id="KYP35678.1"/>
    </source>
</evidence>
<name>A0A151QZ92_CAJCA</name>
<dbReference type="PANTHER" id="PTHR34222:SF99">
    <property type="entry name" value="PROTEIN, PUTATIVE-RELATED"/>
    <property type="match status" value="1"/>
</dbReference>
<dbReference type="EMBL" id="KQ484337">
    <property type="protein sequence ID" value="KYP35678.1"/>
    <property type="molecule type" value="Genomic_DNA"/>
</dbReference>
<dbReference type="PANTHER" id="PTHR34222">
    <property type="entry name" value="GAG_PRE-INTEGRS DOMAIN-CONTAINING PROTEIN"/>
    <property type="match status" value="1"/>
</dbReference>
<evidence type="ECO:0008006" key="3">
    <source>
        <dbReference type="Google" id="ProtNLM"/>
    </source>
</evidence>
<dbReference type="Proteomes" id="UP000075243">
    <property type="component" value="Unassembled WGS sequence"/>
</dbReference>
<dbReference type="AlphaFoldDB" id="A0A151QZ92"/>
<protein>
    <recommendedName>
        <fullName evidence="3">Retrovirus-related Pol polyprotein from transposon TNT 1-94</fullName>
    </recommendedName>
</protein>